<evidence type="ECO:0000313" key="11">
    <source>
        <dbReference type="Proteomes" id="UP000630660"/>
    </source>
</evidence>
<dbReference type="Pfam" id="PF03116">
    <property type="entry name" value="NQR2_RnfD_RnfE"/>
    <property type="match status" value="1"/>
</dbReference>
<feature type="transmembrane region" description="Helical" evidence="9">
    <location>
        <begin position="21"/>
        <end position="37"/>
    </location>
</feature>
<reference evidence="10" key="1">
    <citation type="submission" date="2019-11" db="EMBL/GenBank/DDBJ databases">
        <title>Microbial mats filling the niche in hypersaline microbial mats.</title>
        <authorList>
            <person name="Wong H.L."/>
            <person name="Macleod F.I."/>
            <person name="White R.A. III"/>
            <person name="Burns B.P."/>
        </authorList>
    </citation>
    <scope>NUCLEOTIDE SEQUENCE</scope>
    <source>
        <strain evidence="10">Bin_327</strain>
    </source>
</reference>
<name>A0A9D5QDA6_UNCW3</name>
<keyword evidence="4" id="KW-0288">FMN</keyword>
<evidence type="ECO:0000256" key="7">
    <source>
        <dbReference type="ARBA" id="ARBA00022989"/>
    </source>
</evidence>
<dbReference type="PANTHER" id="PTHR30578">
    <property type="entry name" value="ELECTRON TRANSPORT COMPLEX PROTEIN RNFD"/>
    <property type="match status" value="1"/>
</dbReference>
<feature type="transmembrane region" description="Helical" evidence="9">
    <location>
        <begin position="185"/>
        <end position="207"/>
    </location>
</feature>
<protein>
    <submittedName>
        <fullName evidence="10">RnfABCDGE type electron transport complex subunit D</fullName>
    </submittedName>
</protein>
<evidence type="ECO:0000256" key="1">
    <source>
        <dbReference type="ARBA" id="ARBA00022448"/>
    </source>
</evidence>
<feature type="transmembrane region" description="Helical" evidence="9">
    <location>
        <begin position="65"/>
        <end position="81"/>
    </location>
</feature>
<feature type="transmembrane region" description="Helical" evidence="9">
    <location>
        <begin position="87"/>
        <end position="105"/>
    </location>
</feature>
<dbReference type="GO" id="GO:0055085">
    <property type="term" value="P:transmembrane transport"/>
    <property type="evidence" value="ECO:0007669"/>
    <property type="project" value="InterPro"/>
</dbReference>
<keyword evidence="3" id="KW-0285">Flavoprotein</keyword>
<sequence length="331" mass="35489">MNPPEKKPRKILQKQVIMRRVIIGLIPCILASIYFFGWRSAAVIAVSVTAAFLTEFLFLLKRRQPVSEAVFVSAIIYALILPPTVPWHVVVIGIVFAILFGKMVFGGFGRNIFNPAMVGRAFCYVSFPVAMTASWSPAASFPWGALGQWSTAISPDVITSASPMGLMKQGLIEAPRLLDLLVGNLAGSMGVTSVIAILIGGIYLLVSRTANWKIVAMTVGTYALANLVADLAGMPNAPGALVAVMGGGFLFGAFFMATDPVSAPKTLGAQLIYGAIIASSTFVIRNFSVFNGGLMFSILLANMFAPILDYAFKQAKKKKNENLARAEETVR</sequence>
<accession>A0A9D5QDA6</accession>
<evidence type="ECO:0000256" key="9">
    <source>
        <dbReference type="SAM" id="Phobius"/>
    </source>
</evidence>
<dbReference type="GO" id="GO:0005886">
    <property type="term" value="C:plasma membrane"/>
    <property type="evidence" value="ECO:0007669"/>
    <property type="project" value="TreeGrafter"/>
</dbReference>
<dbReference type="GO" id="GO:0022900">
    <property type="term" value="P:electron transport chain"/>
    <property type="evidence" value="ECO:0007669"/>
    <property type="project" value="InterPro"/>
</dbReference>
<dbReference type="AlphaFoldDB" id="A0A9D5QDA6"/>
<evidence type="ECO:0000256" key="5">
    <source>
        <dbReference type="ARBA" id="ARBA00022692"/>
    </source>
</evidence>
<keyword evidence="7 9" id="KW-1133">Transmembrane helix</keyword>
<keyword evidence="6" id="KW-1278">Translocase</keyword>
<dbReference type="Proteomes" id="UP000630660">
    <property type="component" value="Unassembled WGS sequence"/>
</dbReference>
<comment type="caution">
    <text evidence="10">The sequence shown here is derived from an EMBL/GenBank/DDBJ whole genome shotgun (WGS) entry which is preliminary data.</text>
</comment>
<evidence type="ECO:0000313" key="10">
    <source>
        <dbReference type="EMBL" id="MBD3363870.1"/>
    </source>
</evidence>
<feature type="transmembrane region" description="Helical" evidence="9">
    <location>
        <begin position="214"/>
        <end position="234"/>
    </location>
</feature>
<dbReference type="NCBIfam" id="TIGR01946">
    <property type="entry name" value="rnfD"/>
    <property type="match status" value="1"/>
</dbReference>
<feature type="transmembrane region" description="Helical" evidence="9">
    <location>
        <begin position="294"/>
        <end position="312"/>
    </location>
</feature>
<gene>
    <name evidence="10" type="ORF">GF359_01500</name>
</gene>
<evidence type="ECO:0000256" key="2">
    <source>
        <dbReference type="ARBA" id="ARBA00022553"/>
    </source>
</evidence>
<keyword evidence="5 9" id="KW-0812">Transmembrane</keyword>
<dbReference type="InterPro" id="IPR004338">
    <property type="entry name" value="NqrB/RnfD"/>
</dbReference>
<keyword evidence="2" id="KW-0597">Phosphoprotein</keyword>
<proteinExistence type="predicted"/>
<keyword evidence="8 9" id="KW-0472">Membrane</keyword>
<feature type="transmembrane region" description="Helical" evidence="9">
    <location>
        <begin position="240"/>
        <end position="258"/>
    </location>
</feature>
<dbReference type="PANTHER" id="PTHR30578:SF1">
    <property type="entry name" value="NA(+)-TRANSLOCATING NADH-QUINONE REDUCTASE SUBUNIT B"/>
    <property type="match status" value="1"/>
</dbReference>
<keyword evidence="1" id="KW-0813">Transport</keyword>
<evidence type="ECO:0000256" key="6">
    <source>
        <dbReference type="ARBA" id="ARBA00022967"/>
    </source>
</evidence>
<feature type="transmembrane region" description="Helical" evidence="9">
    <location>
        <begin position="43"/>
        <end position="60"/>
    </location>
</feature>
<evidence type="ECO:0000256" key="8">
    <source>
        <dbReference type="ARBA" id="ARBA00023136"/>
    </source>
</evidence>
<organism evidence="10 11">
    <name type="scientific">candidate division WOR-3 bacterium</name>
    <dbReference type="NCBI Taxonomy" id="2052148"/>
    <lineage>
        <taxon>Bacteria</taxon>
        <taxon>Bacteria division WOR-3</taxon>
    </lineage>
</organism>
<evidence type="ECO:0000256" key="3">
    <source>
        <dbReference type="ARBA" id="ARBA00022630"/>
    </source>
</evidence>
<feature type="transmembrane region" description="Helical" evidence="9">
    <location>
        <begin position="117"/>
        <end position="136"/>
    </location>
</feature>
<evidence type="ECO:0000256" key="4">
    <source>
        <dbReference type="ARBA" id="ARBA00022643"/>
    </source>
</evidence>
<dbReference type="EMBL" id="WJKJ01000045">
    <property type="protein sequence ID" value="MBD3363870.1"/>
    <property type="molecule type" value="Genomic_DNA"/>
</dbReference>
<dbReference type="InterPro" id="IPR011303">
    <property type="entry name" value="RnfD_bac"/>
</dbReference>
<feature type="transmembrane region" description="Helical" evidence="9">
    <location>
        <begin position="270"/>
        <end position="288"/>
    </location>
</feature>